<feature type="transmembrane region" description="Helical" evidence="5">
    <location>
        <begin position="298"/>
        <end position="320"/>
    </location>
</feature>
<keyword evidence="4 5" id="KW-0472">Membrane</keyword>
<dbReference type="EMBL" id="QQXL01000003">
    <property type="protein sequence ID" value="RKW70854.1"/>
    <property type="molecule type" value="Genomic_DNA"/>
</dbReference>
<evidence type="ECO:0000259" key="6">
    <source>
        <dbReference type="Pfam" id="PF25135"/>
    </source>
</evidence>
<sequence>MAHRSYLYVVDEIPGEAATSARVRGLSEWKGDVPLVHLILITGSPRLVPSTSWNAPTVAILGDFDQGVANLERLFAQLPANEETQRQIAEARGILSDPSRRGRYLLLEVAEIHQLGVSDDQNPHPEMREEAERLLYTSEDEVDSLLTYALTQSAENLAELTGSGSWARNLYYAPVALHPPPAPAATQYWQPSPPPAARPQAPAVVSYPSVRPASGQVPWGLGLLALFPIPFLSAMFAGALMIILGRTKARSTRIGEQNRANAASWGLTYLLLTIILGTAHFLMLFHLDDEYGETFFPIGIPLTVWLVLSVLHIVFCIVGLSKAGQGTVFTAPAVPFFGPRGE</sequence>
<evidence type="ECO:0000256" key="2">
    <source>
        <dbReference type="ARBA" id="ARBA00022692"/>
    </source>
</evidence>
<name>A0A496PK28_9MICC</name>
<keyword evidence="3 5" id="KW-1133">Transmembrane helix</keyword>
<evidence type="ECO:0000256" key="5">
    <source>
        <dbReference type="SAM" id="Phobius"/>
    </source>
</evidence>
<reference evidence="7 8" key="1">
    <citation type="submission" date="2018-07" db="EMBL/GenBank/DDBJ databases">
        <title>Arthrobacter sp. nov., isolated from raw cow's milk with high bacterial count.</title>
        <authorList>
            <person name="Hahne J."/>
            <person name="Isele D."/>
            <person name="Lipski A."/>
        </authorList>
    </citation>
    <scope>NUCLEOTIDE SEQUENCE [LARGE SCALE GENOMIC DNA]</scope>
    <source>
        <strain evidence="7 8">JZ R-183</strain>
    </source>
</reference>
<feature type="transmembrane region" description="Helical" evidence="5">
    <location>
        <begin position="219"/>
        <end position="244"/>
    </location>
</feature>
<evidence type="ECO:0000313" key="8">
    <source>
        <dbReference type="Proteomes" id="UP000273119"/>
    </source>
</evidence>
<dbReference type="Pfam" id="PF09685">
    <property type="entry name" value="MamF_MmsF"/>
    <property type="match status" value="1"/>
</dbReference>
<dbReference type="InterPro" id="IPR019109">
    <property type="entry name" value="MamF_MmsF"/>
</dbReference>
<keyword evidence="8" id="KW-1185">Reference proteome</keyword>
<dbReference type="AlphaFoldDB" id="A0A496PK28"/>
<comment type="caution">
    <text evidence="7">The sequence shown here is derived from an EMBL/GenBank/DDBJ whole genome shotgun (WGS) entry which is preliminary data.</text>
</comment>
<evidence type="ECO:0000313" key="7">
    <source>
        <dbReference type="EMBL" id="RKW70854.1"/>
    </source>
</evidence>
<protein>
    <recommendedName>
        <fullName evidence="6">DUF7822 domain-containing protein</fullName>
    </recommendedName>
</protein>
<dbReference type="RefSeq" id="WP_121484880.1">
    <property type="nucleotide sequence ID" value="NZ_QQXL01000003.1"/>
</dbReference>
<gene>
    <name evidence="7" type="ORF">DWQ67_07140</name>
</gene>
<feature type="transmembrane region" description="Helical" evidence="5">
    <location>
        <begin position="265"/>
        <end position="286"/>
    </location>
</feature>
<dbReference type="Pfam" id="PF25135">
    <property type="entry name" value="DUF7822"/>
    <property type="match status" value="1"/>
</dbReference>
<evidence type="ECO:0000256" key="4">
    <source>
        <dbReference type="ARBA" id="ARBA00023136"/>
    </source>
</evidence>
<comment type="subcellular location">
    <subcellularLocation>
        <location evidence="1">Membrane</location>
        <topology evidence="1">Multi-pass membrane protein</topology>
    </subcellularLocation>
</comment>
<evidence type="ECO:0000256" key="1">
    <source>
        <dbReference type="ARBA" id="ARBA00004141"/>
    </source>
</evidence>
<proteinExistence type="predicted"/>
<feature type="domain" description="DUF7822" evidence="6">
    <location>
        <begin position="12"/>
        <end position="152"/>
    </location>
</feature>
<accession>A0A496PK28</accession>
<organism evidence="7 8">
    <name type="scientific">Galactobacter caseinivorans</name>
    <dbReference type="NCBI Taxonomy" id="2676123"/>
    <lineage>
        <taxon>Bacteria</taxon>
        <taxon>Bacillati</taxon>
        <taxon>Actinomycetota</taxon>
        <taxon>Actinomycetes</taxon>
        <taxon>Micrococcales</taxon>
        <taxon>Micrococcaceae</taxon>
        <taxon>Galactobacter</taxon>
    </lineage>
</organism>
<dbReference type="Proteomes" id="UP000273119">
    <property type="component" value="Unassembled WGS sequence"/>
</dbReference>
<keyword evidence="2 5" id="KW-0812">Transmembrane</keyword>
<evidence type="ECO:0000256" key="3">
    <source>
        <dbReference type="ARBA" id="ARBA00022989"/>
    </source>
</evidence>
<dbReference type="InterPro" id="IPR056724">
    <property type="entry name" value="DUF7822"/>
</dbReference>